<dbReference type="PANTHER" id="PTHR33376:SF2">
    <property type="entry name" value="DICARBOXYLATE-BINDING PERIPLASMIC PROTEIN"/>
    <property type="match status" value="1"/>
</dbReference>
<protein>
    <submittedName>
        <fullName evidence="3">TRAP transporter substrate-binding protein</fullName>
    </submittedName>
</protein>
<gene>
    <name evidence="3" type="ORF">GX662_04420</name>
</gene>
<feature type="signal peptide" evidence="2">
    <location>
        <begin position="1"/>
        <end position="27"/>
    </location>
</feature>
<dbReference type="AlphaFoldDB" id="A0A847D3X3"/>
<dbReference type="EMBL" id="JAAZCD010000105">
    <property type="protein sequence ID" value="NLD31489.1"/>
    <property type="molecule type" value="Genomic_DNA"/>
</dbReference>
<dbReference type="NCBIfam" id="NF037995">
    <property type="entry name" value="TRAP_S1"/>
    <property type="match status" value="1"/>
</dbReference>
<proteinExistence type="predicted"/>
<dbReference type="GO" id="GO:0055085">
    <property type="term" value="P:transmembrane transport"/>
    <property type="evidence" value="ECO:0007669"/>
    <property type="project" value="InterPro"/>
</dbReference>
<evidence type="ECO:0000313" key="3">
    <source>
        <dbReference type="EMBL" id="NLD31489.1"/>
    </source>
</evidence>
<dbReference type="Pfam" id="PF03480">
    <property type="entry name" value="DctP"/>
    <property type="match status" value="1"/>
</dbReference>
<dbReference type="InterPro" id="IPR018389">
    <property type="entry name" value="DctP_fam"/>
</dbReference>
<dbReference type="PIRSF" id="PIRSF006470">
    <property type="entry name" value="DctB"/>
    <property type="match status" value="1"/>
</dbReference>
<dbReference type="GO" id="GO:0030246">
    <property type="term" value="F:carbohydrate binding"/>
    <property type="evidence" value="ECO:0007669"/>
    <property type="project" value="TreeGrafter"/>
</dbReference>
<dbReference type="PANTHER" id="PTHR33376">
    <property type="match status" value="1"/>
</dbReference>
<feature type="chain" id="PRO_5032446791" evidence="2">
    <location>
        <begin position="28"/>
        <end position="350"/>
    </location>
</feature>
<evidence type="ECO:0000256" key="1">
    <source>
        <dbReference type="ARBA" id="ARBA00022729"/>
    </source>
</evidence>
<sequence>MNKARLGIVSLSTIVSASLFLGGCSSANENTDTVDGDVRIVRVAHNQSATHPTNIGLLAFEEYIEENLGDKYDVQIYPNELLGSQVNTVELTQTGAVDFSVASNAILESFDNIYSIFNLPYLFESPEQYHAVMDNSDIIEPIFTSTAKSGFEAVTWLDAGTRSFYTVDKPIETPDDLKGLKIRVQQSATNVRMMQLLGGSAAPMGFGEVYTALQSNVIDGAENNELALTNNLHGEVAKYYSYNMHQMVPDIVIGNLKFLDGLSEEEREIFNEGFAVLSKVERESWNAAVEDAKAKATEMGVQFTYPDIEPFKEKVLPLHEEVLTSNPKLRPIYEAIQEVEYESADSSKGE</sequence>
<dbReference type="RefSeq" id="WP_276645104.1">
    <property type="nucleotide sequence ID" value="NZ_JAAZCD010000105.1"/>
</dbReference>
<dbReference type="InterPro" id="IPR004682">
    <property type="entry name" value="TRAP_DctP"/>
</dbReference>
<dbReference type="Gene3D" id="3.40.190.170">
    <property type="entry name" value="Bacterial extracellular solute-binding protein, family 7"/>
    <property type="match status" value="1"/>
</dbReference>
<name>A0A847D3X3_9LACT</name>
<dbReference type="NCBIfam" id="TIGR00787">
    <property type="entry name" value="dctP"/>
    <property type="match status" value="1"/>
</dbReference>
<comment type="caution">
    <text evidence="3">The sequence shown here is derived from an EMBL/GenBank/DDBJ whole genome shotgun (WGS) entry which is preliminary data.</text>
</comment>
<dbReference type="Proteomes" id="UP000589373">
    <property type="component" value="Unassembled WGS sequence"/>
</dbReference>
<evidence type="ECO:0000313" key="4">
    <source>
        <dbReference type="Proteomes" id="UP000589373"/>
    </source>
</evidence>
<dbReference type="GO" id="GO:0030288">
    <property type="term" value="C:outer membrane-bounded periplasmic space"/>
    <property type="evidence" value="ECO:0007669"/>
    <property type="project" value="InterPro"/>
</dbReference>
<dbReference type="PROSITE" id="PS51257">
    <property type="entry name" value="PROKAR_LIPOPROTEIN"/>
    <property type="match status" value="1"/>
</dbReference>
<organism evidence="3 4">
    <name type="scientific">Trichococcus flocculiformis</name>
    <dbReference type="NCBI Taxonomy" id="82803"/>
    <lineage>
        <taxon>Bacteria</taxon>
        <taxon>Bacillati</taxon>
        <taxon>Bacillota</taxon>
        <taxon>Bacilli</taxon>
        <taxon>Lactobacillales</taxon>
        <taxon>Carnobacteriaceae</taxon>
        <taxon>Trichococcus</taxon>
    </lineage>
</organism>
<reference evidence="3 4" key="1">
    <citation type="journal article" date="2020" name="Biotechnol. Biofuels">
        <title>New insights from the biogas microbiome by comprehensive genome-resolved metagenomics of nearly 1600 species originating from multiple anaerobic digesters.</title>
        <authorList>
            <person name="Campanaro S."/>
            <person name="Treu L."/>
            <person name="Rodriguez-R L.M."/>
            <person name="Kovalovszki A."/>
            <person name="Ziels R.M."/>
            <person name="Maus I."/>
            <person name="Zhu X."/>
            <person name="Kougias P.G."/>
            <person name="Basile A."/>
            <person name="Luo G."/>
            <person name="Schluter A."/>
            <person name="Konstantinidis K.T."/>
            <person name="Angelidaki I."/>
        </authorList>
    </citation>
    <scope>NUCLEOTIDE SEQUENCE [LARGE SCALE GENOMIC DNA]</scope>
    <source>
        <strain evidence="3">AS07pgkLD_105</strain>
    </source>
</reference>
<accession>A0A847D3X3</accession>
<keyword evidence="1 2" id="KW-0732">Signal</keyword>
<dbReference type="CDD" id="cd13671">
    <property type="entry name" value="PBP2_TRAP_SBP_like_3"/>
    <property type="match status" value="1"/>
</dbReference>
<dbReference type="InterPro" id="IPR038404">
    <property type="entry name" value="TRAP_DctP_sf"/>
</dbReference>
<evidence type="ECO:0000256" key="2">
    <source>
        <dbReference type="SAM" id="SignalP"/>
    </source>
</evidence>